<proteinExistence type="predicted"/>
<protein>
    <submittedName>
        <fullName evidence="1">Uncharacterized protein</fullName>
    </submittedName>
</protein>
<keyword evidence="2" id="KW-1185">Reference proteome</keyword>
<organism evidence="1 2">
    <name type="scientific">Cryomyces antarcticus</name>
    <dbReference type="NCBI Taxonomy" id="329879"/>
    <lineage>
        <taxon>Eukaryota</taxon>
        <taxon>Fungi</taxon>
        <taxon>Dikarya</taxon>
        <taxon>Ascomycota</taxon>
        <taxon>Pezizomycotina</taxon>
        <taxon>Dothideomycetes</taxon>
        <taxon>Dothideomycetes incertae sedis</taxon>
        <taxon>Cryomyces</taxon>
    </lineage>
</organism>
<sequence>SSSSATSVLNRVASPSGPAYVPADASAYLPCVPGTFLCTSNSTFLTCDGSAQNASAPNYAAQDSDTTYQSSRSVAAGMECLPFLSPYANATSAHEQQADVAAGYYRDDRYVRATPYGSCGDEGAIECRGNGFLICDMSGWVDMGSVAAGTVCTGSPGMIVAA</sequence>
<gene>
    <name evidence="1" type="ORF">LTR16_005337</name>
</gene>
<feature type="non-terminal residue" evidence="1">
    <location>
        <position position="1"/>
    </location>
</feature>
<evidence type="ECO:0000313" key="1">
    <source>
        <dbReference type="EMBL" id="KAK5283866.1"/>
    </source>
</evidence>
<name>A0ABR0M5K1_9PEZI</name>
<accession>A0ABR0M5K1</accession>
<reference evidence="1 2" key="1">
    <citation type="submission" date="2023-08" db="EMBL/GenBank/DDBJ databases">
        <title>Black Yeasts Isolated from many extreme environments.</title>
        <authorList>
            <person name="Coleine C."/>
            <person name="Stajich J.E."/>
            <person name="Selbmann L."/>
        </authorList>
    </citation>
    <scope>NUCLEOTIDE SEQUENCE [LARGE SCALE GENOMIC DNA]</scope>
    <source>
        <strain evidence="1 2">CCFEE 536</strain>
    </source>
</reference>
<dbReference type="EMBL" id="JAVRRA010000843">
    <property type="protein sequence ID" value="KAK5283866.1"/>
    <property type="molecule type" value="Genomic_DNA"/>
</dbReference>
<comment type="caution">
    <text evidence="1">The sequence shown here is derived from an EMBL/GenBank/DDBJ whole genome shotgun (WGS) entry which is preliminary data.</text>
</comment>
<dbReference type="Proteomes" id="UP001357485">
    <property type="component" value="Unassembled WGS sequence"/>
</dbReference>
<evidence type="ECO:0000313" key="2">
    <source>
        <dbReference type="Proteomes" id="UP001357485"/>
    </source>
</evidence>